<name>A0AAD8KNS6_TARER</name>
<keyword evidence="5 9" id="KW-0812">Transmembrane</keyword>
<evidence type="ECO:0000256" key="2">
    <source>
        <dbReference type="ARBA" id="ARBA00007049"/>
    </source>
</evidence>
<dbReference type="AlphaFoldDB" id="A0AAD8KNS6"/>
<dbReference type="Proteomes" id="UP001229421">
    <property type="component" value="Unassembled WGS sequence"/>
</dbReference>
<dbReference type="GO" id="GO:0140315">
    <property type="term" value="F:iron ion sequestering activity"/>
    <property type="evidence" value="ECO:0007669"/>
    <property type="project" value="UniProtKB-UniRule"/>
</dbReference>
<feature type="transmembrane region" description="Helical" evidence="9">
    <location>
        <begin position="174"/>
        <end position="199"/>
    </location>
</feature>
<evidence type="ECO:0000313" key="10">
    <source>
        <dbReference type="EMBL" id="KAK1423642.1"/>
    </source>
</evidence>
<proteinExistence type="inferred from homology"/>
<sequence length="224" mass="24229">MFTSKYEDAEKQGDEYFDYSPRGQWLRAAVLGANDGLVFVACLMMGIGDMKDVKVKFLLGLANVVAGAISMAVREYVSVCSQLDLELAQMKRDKSIGRNNKEEQKLSNPLVVAIAASISFSLGAITPLLVGTFILDEYVKLGVLVAGVSMGLVGFGWIWSVIGGTSLLRSCFRVLSGGLLAFAITYGQTTLIGSAAVYLNPNDLFISMNTIQAQFIHSFSIYKP</sequence>
<keyword evidence="9" id="KW-0813">Transport</keyword>
<evidence type="ECO:0000256" key="5">
    <source>
        <dbReference type="ARBA" id="ARBA00022692"/>
    </source>
</evidence>
<evidence type="ECO:0000256" key="9">
    <source>
        <dbReference type="RuleBase" id="RU369115"/>
    </source>
</evidence>
<dbReference type="GO" id="GO:0030026">
    <property type="term" value="P:intracellular manganese ion homeostasis"/>
    <property type="evidence" value="ECO:0007669"/>
    <property type="project" value="InterPro"/>
</dbReference>
<dbReference type="GO" id="GO:0005774">
    <property type="term" value="C:vacuolar membrane"/>
    <property type="evidence" value="ECO:0007669"/>
    <property type="project" value="UniProtKB-SubCell"/>
</dbReference>
<keyword evidence="7 9" id="KW-0472">Membrane</keyword>
<comment type="function">
    <text evidence="9">Vacuolar Fe(2+) uptake transporter.</text>
</comment>
<keyword evidence="11" id="KW-1185">Reference proteome</keyword>
<gene>
    <name evidence="10" type="ORF">QVD17_18948</name>
</gene>
<comment type="subcellular location">
    <subcellularLocation>
        <location evidence="1 9">Vacuole membrane</location>
        <topology evidence="1 9">Multi-pass membrane protein</topology>
    </subcellularLocation>
</comment>
<keyword evidence="3" id="KW-0408">Iron</keyword>
<keyword evidence="3" id="KW-0410">Iron transport</keyword>
<dbReference type="GO" id="GO:0005384">
    <property type="term" value="F:manganese ion transmembrane transporter activity"/>
    <property type="evidence" value="ECO:0007669"/>
    <property type="project" value="InterPro"/>
</dbReference>
<dbReference type="GO" id="GO:0005381">
    <property type="term" value="F:iron ion transmembrane transporter activity"/>
    <property type="evidence" value="ECO:0007669"/>
    <property type="project" value="UniProtKB-UniRule"/>
</dbReference>
<comment type="caution">
    <text evidence="9">Lacks conserved residue(s) required for the propagation of feature annotation.</text>
</comment>
<dbReference type="EMBL" id="JAUHHV010000005">
    <property type="protein sequence ID" value="KAK1423642.1"/>
    <property type="molecule type" value="Genomic_DNA"/>
</dbReference>
<feature type="transmembrane region" description="Helical" evidence="9">
    <location>
        <begin position="110"/>
        <end position="135"/>
    </location>
</feature>
<evidence type="ECO:0000256" key="7">
    <source>
        <dbReference type="ARBA" id="ARBA00023136"/>
    </source>
</evidence>
<evidence type="ECO:0000313" key="11">
    <source>
        <dbReference type="Proteomes" id="UP001229421"/>
    </source>
</evidence>
<dbReference type="Pfam" id="PF01988">
    <property type="entry name" value="VIT1"/>
    <property type="match status" value="1"/>
</dbReference>
<comment type="similarity">
    <text evidence="2 9">Belongs to the CCC1 family.</text>
</comment>
<protein>
    <recommendedName>
        <fullName evidence="9">Vacuolar iron transporter</fullName>
    </recommendedName>
</protein>
<dbReference type="InterPro" id="IPR008217">
    <property type="entry name" value="Ccc1_fam"/>
</dbReference>
<comment type="caution">
    <text evidence="10">The sequence shown here is derived from an EMBL/GenBank/DDBJ whole genome shotgun (WGS) entry which is preliminary data.</text>
</comment>
<keyword evidence="9" id="KW-0406">Ion transport</keyword>
<evidence type="ECO:0000256" key="3">
    <source>
        <dbReference type="ARBA" id="ARBA00022496"/>
    </source>
</evidence>
<reference evidence="10" key="1">
    <citation type="journal article" date="2023" name="bioRxiv">
        <title>Improved chromosome-level genome assembly for marigold (Tagetes erecta).</title>
        <authorList>
            <person name="Jiang F."/>
            <person name="Yuan L."/>
            <person name="Wang S."/>
            <person name="Wang H."/>
            <person name="Xu D."/>
            <person name="Wang A."/>
            <person name="Fan W."/>
        </authorList>
    </citation>
    <scope>NUCLEOTIDE SEQUENCE</scope>
    <source>
        <strain evidence="10">WSJ</strain>
        <tissue evidence="10">Leaf</tissue>
    </source>
</reference>
<comment type="catalytic activity">
    <reaction evidence="8">
        <text>Fe(2+)(in) = Fe(2+)(out)</text>
        <dbReference type="Rhea" id="RHEA:28486"/>
        <dbReference type="ChEBI" id="CHEBI:29033"/>
    </reaction>
    <physiologicalReaction direction="left-to-right" evidence="8">
        <dbReference type="Rhea" id="RHEA:28487"/>
    </physiologicalReaction>
</comment>
<organism evidence="10 11">
    <name type="scientific">Tagetes erecta</name>
    <name type="common">African marigold</name>
    <dbReference type="NCBI Taxonomy" id="13708"/>
    <lineage>
        <taxon>Eukaryota</taxon>
        <taxon>Viridiplantae</taxon>
        <taxon>Streptophyta</taxon>
        <taxon>Embryophyta</taxon>
        <taxon>Tracheophyta</taxon>
        <taxon>Spermatophyta</taxon>
        <taxon>Magnoliopsida</taxon>
        <taxon>eudicotyledons</taxon>
        <taxon>Gunneridae</taxon>
        <taxon>Pentapetalae</taxon>
        <taxon>asterids</taxon>
        <taxon>campanulids</taxon>
        <taxon>Asterales</taxon>
        <taxon>Asteraceae</taxon>
        <taxon>Asteroideae</taxon>
        <taxon>Heliantheae alliance</taxon>
        <taxon>Tageteae</taxon>
        <taxon>Tagetes</taxon>
    </lineage>
</organism>
<feature type="transmembrane region" description="Helical" evidence="9">
    <location>
        <begin position="25"/>
        <end position="47"/>
    </location>
</feature>
<accession>A0AAD8KNS6</accession>
<evidence type="ECO:0000256" key="1">
    <source>
        <dbReference type="ARBA" id="ARBA00004128"/>
    </source>
</evidence>
<dbReference type="PANTHER" id="PTHR31851">
    <property type="entry name" value="FE(2+)/MN(2+) TRANSPORTER PCL1"/>
    <property type="match status" value="1"/>
</dbReference>
<keyword evidence="4 9" id="KW-0926">Vacuole</keyword>
<evidence type="ECO:0000256" key="8">
    <source>
        <dbReference type="ARBA" id="ARBA00044464"/>
    </source>
</evidence>
<feature type="transmembrane region" description="Helical" evidence="9">
    <location>
        <begin position="141"/>
        <end position="162"/>
    </location>
</feature>
<keyword evidence="6 9" id="KW-1133">Transmembrane helix</keyword>
<evidence type="ECO:0000256" key="6">
    <source>
        <dbReference type="ARBA" id="ARBA00022989"/>
    </source>
</evidence>
<evidence type="ECO:0000256" key="4">
    <source>
        <dbReference type="ARBA" id="ARBA00022554"/>
    </source>
</evidence>